<name>A0AAF0END5_9BASI</name>
<comment type="similarity">
    <text evidence="2">Belongs to the RRP12 family.</text>
</comment>
<dbReference type="InterPro" id="IPR052087">
    <property type="entry name" value="RRP12"/>
</dbReference>
<dbReference type="SUPFAM" id="SSF48371">
    <property type="entry name" value="ARM repeat"/>
    <property type="match status" value="1"/>
</dbReference>
<dbReference type="Proteomes" id="UP001219933">
    <property type="component" value="Chromosome 1"/>
</dbReference>
<dbReference type="Pfam" id="PF08161">
    <property type="entry name" value="RRP12_HEAT"/>
    <property type="match status" value="1"/>
</dbReference>
<feature type="domain" description="RRP12 N-terminal HEAT" evidence="6">
    <location>
        <begin position="25"/>
        <end position="301"/>
    </location>
</feature>
<comment type="subcellular location">
    <subcellularLocation>
        <location evidence="1">Nucleus</location>
    </subcellularLocation>
</comment>
<feature type="region of interest" description="Disordered" evidence="4">
    <location>
        <begin position="1051"/>
        <end position="1076"/>
    </location>
</feature>
<dbReference type="EMBL" id="CP119877">
    <property type="protein sequence ID" value="WFD33783.1"/>
    <property type="molecule type" value="Genomic_DNA"/>
</dbReference>
<feature type="region of interest" description="Disordered" evidence="4">
    <location>
        <begin position="1214"/>
        <end position="1280"/>
    </location>
</feature>
<evidence type="ECO:0000259" key="5">
    <source>
        <dbReference type="Pfam" id="PF08161"/>
    </source>
</evidence>
<feature type="region of interest" description="Disordered" evidence="4">
    <location>
        <begin position="1089"/>
        <end position="1124"/>
    </location>
</feature>
<proteinExistence type="inferred from homology"/>
<sequence length="1311" mass="140218">MTDDARAALGEALLRIRQNANSKLENQRAPAQLLVAVEATLAERGDGTGPTQYLLALESLLGAAEESSSVFASAVYLLAVVLPHVSPGVVRAKGLVLLSAVAQPLANPHTQNEGHAALLRAALGCVECIFGSIDASEQRILETERAYTAAWGLVLSLCVDARPKVRRRAHELVEHELTRATWQKGHPYAQRTIAWAVHALSTVAGARGVADAQRPTAQYDKKTGRAQHASRIAAQRQDAADGAASTGIWTCALLRATAPAIPAAAIESLAGELLRLPGLRNPFLTVAAFDVFEALFRASHASSTSDARILRATLDALKGEALVPPHTDVQTLPSYLRVVEAGMVAFSRMNDGKDAWALVPTFWGTAVDLGLDASSDASRASADVRSAAGNLLLALVRYCIPDSAIASAQSGKDALVRLISQLRDALGKHALRFVHVRTEVLQVIAALLQRLRHVDGAAELVLDIVEHVAQLRSQRDFDARPAADGVIGAAIASCGPKAVLERLPLGLLDAAGRPNAQGGRAWLLPILREHISNTYLGYFVSEFVPLSERLFELRVGAENPANGKPRPVEAKVFEALIEQLWACFPGFCDLARDMTDALTSDFVSVLINVVSTQSALRSSILRGLQLLVERNEVLAASSAPSADLRRDFGLDQEDGKRNMAHLRALAGQLLLALFNLVAELPAQSRGYVIETIGTLLRTLDHDGITAIQARVTGLLEQSLTSHRAEKPTRGAPEANSPRYIPPVPHTMLDLLIVMVPFVDASGASKLFELANQDALLASTDSGLQKKAYRILARLIGGKHGSVAGADSVSLLGRLNAAPAQSGAVRDRLQLLGVLVPLVPDDQLHVLMTLTPEAVLGTKEANQGAREVAYELLVTMCTRMTTGGTIDRSAAVEGEKDEEMYAPVAASANEYILMVAAGLAGASARMISASITALARLVYEFHTVLPPQTLEELVATMAVYLESANREIIKSALGFVKVAVVVLDGALIERMLPTVVPAVFGIRAEHKHHFKGRIRHLVERLIRRFGVAAVEALVDEDNKRLVTNIRKRKERARRRRADAAGGDDAAEQPDSFRPAAGSGAMDAFEEALYGSASDTDGSDDDEAAPAASARGKASSRKGGRGRENDAYLVEDDDAPLDLLDESAVGAIQSGSTRRRTRRQPGAEAAMFAVDDEGRMRIEDEDGNERDAGAAEAQDSAKAMEGAAYMERAQGVDGFTFKRGGAVKFNKNNKRSRANERMDEDDDADGAKSSAPRPKPAKRQKEAVGAEFRSRRAGGDMTRGGVSPYAYVPLASIAGKRNARKGPQMKIAGKTRK</sequence>
<evidence type="ECO:0000256" key="3">
    <source>
        <dbReference type="ARBA" id="ARBA00023242"/>
    </source>
</evidence>
<protein>
    <submittedName>
        <fullName evidence="7">Pre-rRNA processing protein</fullName>
    </submittedName>
</protein>
<dbReference type="InterPro" id="IPR016024">
    <property type="entry name" value="ARM-type_fold"/>
</dbReference>
<evidence type="ECO:0000256" key="4">
    <source>
        <dbReference type="SAM" id="MobiDB-lite"/>
    </source>
</evidence>
<keyword evidence="3" id="KW-0539">Nucleus</keyword>
<dbReference type="InterPro" id="IPR057860">
    <property type="entry name" value="HEAT_RRP12_N"/>
</dbReference>
<feature type="domain" description="RRP12 HEAT" evidence="5">
    <location>
        <begin position="380"/>
        <end position="677"/>
    </location>
</feature>
<dbReference type="PANTHER" id="PTHR48287">
    <property type="entry name" value="ARM REPEAT SUPERFAMILY PROTEIN"/>
    <property type="match status" value="1"/>
</dbReference>
<evidence type="ECO:0000259" key="6">
    <source>
        <dbReference type="Pfam" id="PF25772"/>
    </source>
</evidence>
<evidence type="ECO:0000256" key="2">
    <source>
        <dbReference type="ARBA" id="ARBA00007690"/>
    </source>
</evidence>
<feature type="compositionally biased region" description="Basic and acidic residues" evidence="4">
    <location>
        <begin position="1257"/>
        <end position="1272"/>
    </location>
</feature>
<evidence type="ECO:0000313" key="8">
    <source>
        <dbReference type="Proteomes" id="UP001219933"/>
    </source>
</evidence>
<dbReference type="GO" id="GO:0005634">
    <property type="term" value="C:nucleus"/>
    <property type="evidence" value="ECO:0007669"/>
    <property type="project" value="UniProtKB-SubCell"/>
</dbReference>
<feature type="region of interest" description="Disordered" evidence="4">
    <location>
        <begin position="1142"/>
        <end position="1199"/>
    </location>
</feature>
<keyword evidence="8" id="KW-1185">Reference proteome</keyword>
<dbReference type="InterPro" id="IPR011989">
    <property type="entry name" value="ARM-like"/>
</dbReference>
<evidence type="ECO:0000256" key="1">
    <source>
        <dbReference type="ARBA" id="ARBA00004123"/>
    </source>
</evidence>
<dbReference type="Gene3D" id="1.25.10.10">
    <property type="entry name" value="Leucine-rich Repeat Variant"/>
    <property type="match status" value="1"/>
</dbReference>
<dbReference type="InterPro" id="IPR012978">
    <property type="entry name" value="HEAT_RRP12"/>
</dbReference>
<gene>
    <name evidence="7" type="primary">RRP12</name>
    <name evidence="7" type="ORF">MCUN1_000600</name>
</gene>
<accession>A0AAF0END5</accession>
<evidence type="ECO:0000313" key="7">
    <source>
        <dbReference type="EMBL" id="WFD33783.1"/>
    </source>
</evidence>
<dbReference type="Pfam" id="PF25772">
    <property type="entry name" value="HEAT_RRP12_N"/>
    <property type="match status" value="1"/>
</dbReference>
<reference evidence="7" key="1">
    <citation type="submission" date="2023-03" db="EMBL/GenBank/DDBJ databases">
        <title>Mating type loci evolution in Malassezia.</title>
        <authorList>
            <person name="Coelho M.A."/>
        </authorList>
    </citation>
    <scope>NUCLEOTIDE SEQUENCE</scope>
    <source>
        <strain evidence="7">CBS 11721</strain>
    </source>
</reference>
<organism evidence="7 8">
    <name type="scientific">Malassezia cuniculi</name>
    <dbReference type="NCBI Taxonomy" id="948313"/>
    <lineage>
        <taxon>Eukaryota</taxon>
        <taxon>Fungi</taxon>
        <taxon>Dikarya</taxon>
        <taxon>Basidiomycota</taxon>
        <taxon>Ustilaginomycotina</taxon>
        <taxon>Malasseziomycetes</taxon>
        <taxon>Malasseziales</taxon>
        <taxon>Malasseziaceae</taxon>
        <taxon>Malassezia</taxon>
    </lineage>
</organism>
<dbReference type="PANTHER" id="PTHR48287:SF1">
    <property type="entry name" value="ARM REPEAT SUPERFAMILY PROTEIN"/>
    <property type="match status" value="1"/>
</dbReference>